<gene>
    <name evidence="1" type="ORF">GL267_001445</name>
</gene>
<keyword evidence="2" id="KW-1185">Reference proteome</keyword>
<reference evidence="1" key="1">
    <citation type="submission" date="2023-06" db="EMBL/GenBank/DDBJ databases">
        <title>Complete and circular genome of Acidithiobacillus ferrianus DSM 107098.</title>
        <authorList>
            <person name="Norris P.R."/>
            <person name="Falagan C."/>
            <person name="Moya-Beltran A."/>
            <person name="Castro M."/>
            <person name="Quatrini R."/>
            <person name="Johnson D.B."/>
        </authorList>
    </citation>
    <scope>NUCLEOTIDE SEQUENCE</scope>
    <source>
        <strain evidence="1">MG</strain>
    </source>
</reference>
<dbReference type="Proteomes" id="UP000470022">
    <property type="component" value="Chromosome"/>
</dbReference>
<evidence type="ECO:0000313" key="2">
    <source>
        <dbReference type="Proteomes" id="UP000470022"/>
    </source>
</evidence>
<dbReference type="EMBL" id="CP127523">
    <property type="protein sequence ID" value="XRI69382.1"/>
    <property type="molecule type" value="Genomic_DNA"/>
</dbReference>
<accession>A0ACD5HBB8</accession>
<organism evidence="1 2">
    <name type="scientific">Acidithiobacillus ferrianus</name>
    <dbReference type="NCBI Taxonomy" id="2678518"/>
    <lineage>
        <taxon>Bacteria</taxon>
        <taxon>Pseudomonadati</taxon>
        <taxon>Pseudomonadota</taxon>
        <taxon>Acidithiobacillia</taxon>
        <taxon>Acidithiobacillales</taxon>
        <taxon>Acidithiobacillaceae</taxon>
        <taxon>Acidithiobacillus</taxon>
    </lineage>
</organism>
<name>A0ACD5HBB8_9PROT</name>
<protein>
    <submittedName>
        <fullName evidence="1">Uncharacterized protein</fullName>
    </submittedName>
</protein>
<sequence>MSDFHIDHIVPESLADKPVEFEKVKVKLELGLTNDFDIFGYENLLPCRPGINQQKGARVLEPAHIHYFLGLASSKKADVKAILERIEKRENRGKALILLQQCLERGELTASDVTTIIEDHNEQPEEIFRLIEGMQFSDATEVQFVAKADIDELRTRPIRLGRNEHIDGVTLTNRARDQVHARTCAEYDAAISAGFYALTTFDIKMSVFFKHQCGLLRLLQAATTPEYSYVAEPRVGIVDIELLPFATFPQLVHKYQEEGGTATYQSKVDDGTKVSSVYARTCCGSKEMLWGSD</sequence>
<evidence type="ECO:0000313" key="1">
    <source>
        <dbReference type="EMBL" id="XRI69382.1"/>
    </source>
</evidence>
<proteinExistence type="predicted"/>